<dbReference type="STRING" id="578942.SAMN05216289_13227"/>
<evidence type="ECO:0000256" key="1">
    <source>
        <dbReference type="SAM" id="SignalP"/>
    </source>
</evidence>
<dbReference type="OrthoDB" id="5946274at2"/>
<feature type="chain" id="PRO_5011567209" evidence="1">
    <location>
        <begin position="27"/>
        <end position="427"/>
    </location>
</feature>
<keyword evidence="3" id="KW-1185">Reference proteome</keyword>
<evidence type="ECO:0000313" key="3">
    <source>
        <dbReference type="Proteomes" id="UP000198575"/>
    </source>
</evidence>
<feature type="signal peptide" evidence="1">
    <location>
        <begin position="1"/>
        <end position="26"/>
    </location>
</feature>
<accession>A0A1I5A531</accession>
<dbReference type="Pfam" id="PF24251">
    <property type="entry name" value="DUF7453"/>
    <property type="match status" value="1"/>
</dbReference>
<proteinExistence type="predicted"/>
<dbReference type="InterPro" id="IPR055876">
    <property type="entry name" value="DUF7453"/>
</dbReference>
<dbReference type="RefSeq" id="WP_092410086.1">
    <property type="nucleotide sequence ID" value="NZ_FOVF01000032.1"/>
</dbReference>
<dbReference type="AlphaFoldDB" id="A0A1I5A531"/>
<dbReference type="EMBL" id="FOVF01000032">
    <property type="protein sequence ID" value="SFN57574.1"/>
    <property type="molecule type" value="Genomic_DNA"/>
</dbReference>
<reference evidence="2 3" key="1">
    <citation type="submission" date="2016-10" db="EMBL/GenBank/DDBJ databases">
        <authorList>
            <person name="de Groot N.N."/>
        </authorList>
    </citation>
    <scope>NUCLEOTIDE SEQUENCE [LARGE SCALE GENOMIC DNA]</scope>
    <source>
        <strain evidence="2 3">CGMCC 1.7659</strain>
    </source>
</reference>
<organism evidence="2 3">
    <name type="scientific">Dokdonella immobilis</name>
    <dbReference type="NCBI Taxonomy" id="578942"/>
    <lineage>
        <taxon>Bacteria</taxon>
        <taxon>Pseudomonadati</taxon>
        <taxon>Pseudomonadota</taxon>
        <taxon>Gammaproteobacteria</taxon>
        <taxon>Lysobacterales</taxon>
        <taxon>Rhodanobacteraceae</taxon>
        <taxon>Dokdonella</taxon>
    </lineage>
</organism>
<protein>
    <submittedName>
        <fullName evidence="2">Uncharacterized protein</fullName>
    </submittedName>
</protein>
<dbReference type="Proteomes" id="UP000198575">
    <property type="component" value="Unassembled WGS sequence"/>
</dbReference>
<keyword evidence="1" id="KW-0732">Signal</keyword>
<name>A0A1I5A531_9GAMM</name>
<gene>
    <name evidence="2" type="ORF">SAMN05216289_13227</name>
</gene>
<evidence type="ECO:0000313" key="2">
    <source>
        <dbReference type="EMBL" id="SFN57574.1"/>
    </source>
</evidence>
<sequence length="427" mass="44259">MPTNPILIRSLVASLALAVSLPEATAASLAYSQVELQARTNLLVNDNGWNLPPGSSFNSISASINNEGTVAFPVQIVPINGSQSNTGVGLWVGAHGAGGIVALHEPPVDGISDRTSINAGGEVAYYTYEDGSSYRLRRYDPGTMLSVIVNTLPLTPTSFSGHVINDAGVIGYRAGLGSGYGLASTGAGSSLLHIVDSNVQPGPYAFIYTPAMNANRLIACKVSIGDFSHNEIRSFASDGSYTALAVDAATDPTSPYRRFDNGLAYNSAGQLAVVLNLDAGNVRAIYRLTPNGGTVDAVEIARVEATGTIRDIESFAPAMNAAGLVVFRARDANGQALYAGDGKTLVRVIGKEDPVTTDLGPARIGQHIDDPSSWPIFSGAPGVNDNGDIAFIGALHPDGDTQVEWGSGVFVAYAGGDPIFSDGFDGP</sequence>